<evidence type="ECO:0000256" key="2">
    <source>
        <dbReference type="ARBA" id="ARBA00008639"/>
    </source>
</evidence>
<dbReference type="EMBL" id="PSPG01000003">
    <property type="protein sequence ID" value="PXF22104.1"/>
    <property type="molecule type" value="Genomic_DNA"/>
</dbReference>
<dbReference type="PIRSF" id="PIRSF006278">
    <property type="entry name" value="ACCD_DCysDesulf"/>
    <property type="match status" value="1"/>
</dbReference>
<evidence type="ECO:0000256" key="3">
    <source>
        <dbReference type="ARBA" id="ARBA00022898"/>
    </source>
</evidence>
<feature type="compositionally biased region" description="Polar residues" evidence="6">
    <location>
        <begin position="13"/>
        <end position="23"/>
    </location>
</feature>
<proteinExistence type="inferred from homology"/>
<dbReference type="GO" id="GO:0019148">
    <property type="term" value="F:D-cysteine desulfhydrase activity"/>
    <property type="evidence" value="ECO:0007669"/>
    <property type="project" value="TreeGrafter"/>
</dbReference>
<evidence type="ECO:0000313" key="9">
    <source>
        <dbReference type="Proteomes" id="UP000248161"/>
    </source>
</evidence>
<name>A0A2V3HSI9_9ARCH</name>
<dbReference type="PANTHER" id="PTHR43780">
    <property type="entry name" value="1-AMINOCYCLOPROPANE-1-CARBOXYLATE DEAMINASE-RELATED"/>
    <property type="match status" value="1"/>
</dbReference>
<dbReference type="Proteomes" id="UP000248161">
    <property type="component" value="Unassembled WGS sequence"/>
</dbReference>
<comment type="similarity">
    <text evidence="2">Belongs to the ACC deaminase/D-cysteine desulfhydrase family.</text>
</comment>
<evidence type="ECO:0000259" key="7">
    <source>
        <dbReference type="Pfam" id="PF00291"/>
    </source>
</evidence>
<protein>
    <submittedName>
        <fullName evidence="8">Cysteine desulfhydrase</fullName>
    </submittedName>
</protein>
<feature type="active site" description="Nucleophile" evidence="4">
    <location>
        <position position="76"/>
    </location>
</feature>
<organism evidence="8 9">
    <name type="scientific">Candidatus Thalassarchaeum betae</name>
    <dbReference type="NCBI Taxonomy" id="2599289"/>
    <lineage>
        <taxon>Archaea</taxon>
        <taxon>Methanobacteriati</taxon>
        <taxon>Thermoplasmatota</taxon>
        <taxon>Candidatus Poseidoniia</taxon>
        <taxon>Candidatus Poseidoniales</taxon>
        <taxon>Candidatus Thalassarchaeaceae</taxon>
        <taxon>Candidatus Thalassarchaeum</taxon>
    </lineage>
</organism>
<reference evidence="8 9" key="1">
    <citation type="journal article" date="2015" name="Nat. Commun.">
        <title>Genomic and transcriptomic evidence for scavenging of diverse organic compounds by widespread deep-sea archaea.</title>
        <authorList>
            <person name="Li M."/>
            <person name="Baker B.J."/>
            <person name="Anantharaman K."/>
            <person name="Jain S."/>
            <person name="Breier J.A."/>
            <person name="Dick G.J."/>
        </authorList>
    </citation>
    <scope>NUCLEOTIDE SEQUENCE [LARGE SCALE GENOMIC DNA]</scope>
    <source>
        <strain evidence="8">Cayman_51_deep</strain>
    </source>
</reference>
<evidence type="ECO:0000256" key="1">
    <source>
        <dbReference type="ARBA" id="ARBA00001933"/>
    </source>
</evidence>
<comment type="caution">
    <text evidence="8">The sequence shown here is derived from an EMBL/GenBank/DDBJ whole genome shotgun (WGS) entry which is preliminary data.</text>
</comment>
<feature type="modified residue" description="N6-(pyridoxal phosphate)lysine" evidence="5">
    <location>
        <position position="49"/>
    </location>
</feature>
<dbReference type="InterPro" id="IPR027278">
    <property type="entry name" value="ACCD_DCysDesulf"/>
</dbReference>
<feature type="domain" description="Tryptophan synthase beta chain-like PALP" evidence="7">
    <location>
        <begin position="11"/>
        <end position="322"/>
    </location>
</feature>
<evidence type="ECO:0000256" key="4">
    <source>
        <dbReference type="PIRSR" id="PIRSR006278-1"/>
    </source>
</evidence>
<gene>
    <name evidence="8" type="ORF">CXX69_01555</name>
</gene>
<dbReference type="Pfam" id="PF00291">
    <property type="entry name" value="PALP"/>
    <property type="match status" value="1"/>
</dbReference>
<evidence type="ECO:0000313" key="8">
    <source>
        <dbReference type="EMBL" id="PXF22104.1"/>
    </source>
</evidence>
<accession>A0A2V3HSI9</accession>
<dbReference type="Gene3D" id="3.40.50.1100">
    <property type="match status" value="2"/>
</dbReference>
<comment type="cofactor">
    <cofactor evidence="1">
        <name>pyridoxal 5'-phosphate</name>
        <dbReference type="ChEBI" id="CHEBI:597326"/>
    </cofactor>
</comment>
<evidence type="ECO:0000256" key="6">
    <source>
        <dbReference type="SAM" id="MobiDB-lite"/>
    </source>
</evidence>
<dbReference type="InterPro" id="IPR036052">
    <property type="entry name" value="TrpB-like_PALP_sf"/>
</dbReference>
<dbReference type="AlphaFoldDB" id="A0A2V3HSI9"/>
<sequence length="337" mass="36935">MLTDQYPRVDLSHTPTPLDSLNNLSEELDGPRIWAKRDDCTGLAMGGNKARQLEFYLGDAVAKGADTILTTGAVQSNHVRMTIAATRKLGLEVEVQLEERVAGRRQEYYDSGNPFLMKMMDAKIHRYPIGEDEEGADRALYDRAEEIRKEGGNPYVIPLSGNHVPYGALGYVKCAEELLEQFPQLSLRVDAIVLATGSGMTQAGLLAGLRALGSGIPVYGFCVRRDQTAQAGRVFDKAQKVAEMIDCQGVVTQGDVWVDDRMLGPGYGQLNAELLEAIRLTARYEGMLLDPTYSGKSMAGLIHLVASGHFRRDQTVVFLHTGGTPALFGYPEILELQ</sequence>
<dbReference type="SUPFAM" id="SSF53686">
    <property type="entry name" value="Tryptophan synthase beta subunit-like PLP-dependent enzymes"/>
    <property type="match status" value="1"/>
</dbReference>
<evidence type="ECO:0000256" key="5">
    <source>
        <dbReference type="PIRSR" id="PIRSR006278-2"/>
    </source>
</evidence>
<dbReference type="InterPro" id="IPR001926">
    <property type="entry name" value="TrpB-like_PALP"/>
</dbReference>
<dbReference type="PANTHER" id="PTHR43780:SF2">
    <property type="entry name" value="1-AMINOCYCLOPROPANE-1-CARBOXYLATE DEAMINASE-RELATED"/>
    <property type="match status" value="1"/>
</dbReference>
<keyword evidence="3 5" id="KW-0663">Pyridoxal phosphate</keyword>
<feature type="region of interest" description="Disordered" evidence="6">
    <location>
        <begin position="1"/>
        <end position="23"/>
    </location>
</feature>